<name>A0A5A7PPN8_STRAF</name>
<comment type="caution">
    <text evidence="1">The sequence shown here is derived from an EMBL/GenBank/DDBJ whole genome shotgun (WGS) entry which is preliminary data.</text>
</comment>
<sequence length="128" mass="14504">MEEQLLLNLPLGSKEHPSRVDSLDSLKAIMAGGDDMSLEESNCPSLYLYSMQGTSLVSLKQAQSEKYPAFFRFVVDWMMEKPASRVLPSTTGKDRWHSAVLTDVSDWTPYLDQLVPTEQRPPQREILT</sequence>
<dbReference type="AlphaFoldDB" id="A0A5A7PPN8"/>
<keyword evidence="2" id="KW-1185">Reference proteome</keyword>
<gene>
    <name evidence="1" type="ORF">STAS_10857</name>
</gene>
<dbReference type="GO" id="GO:0032259">
    <property type="term" value="P:methylation"/>
    <property type="evidence" value="ECO:0007669"/>
    <property type="project" value="UniProtKB-KW"/>
</dbReference>
<reference evidence="2" key="1">
    <citation type="journal article" date="2019" name="Curr. Biol.">
        <title>Genome Sequence of Striga asiatica Provides Insight into the Evolution of Plant Parasitism.</title>
        <authorList>
            <person name="Yoshida S."/>
            <person name="Kim S."/>
            <person name="Wafula E.K."/>
            <person name="Tanskanen J."/>
            <person name="Kim Y.M."/>
            <person name="Honaas L."/>
            <person name="Yang Z."/>
            <person name="Spallek T."/>
            <person name="Conn C.E."/>
            <person name="Ichihashi Y."/>
            <person name="Cheong K."/>
            <person name="Cui S."/>
            <person name="Der J.P."/>
            <person name="Gundlach H."/>
            <person name="Jiao Y."/>
            <person name="Hori C."/>
            <person name="Ishida J.K."/>
            <person name="Kasahara H."/>
            <person name="Kiba T."/>
            <person name="Kim M.S."/>
            <person name="Koo N."/>
            <person name="Laohavisit A."/>
            <person name="Lee Y.H."/>
            <person name="Lumba S."/>
            <person name="McCourt P."/>
            <person name="Mortimer J.C."/>
            <person name="Mutuku J.M."/>
            <person name="Nomura T."/>
            <person name="Sasaki-Sekimoto Y."/>
            <person name="Seto Y."/>
            <person name="Wang Y."/>
            <person name="Wakatake T."/>
            <person name="Sakakibara H."/>
            <person name="Demura T."/>
            <person name="Yamaguchi S."/>
            <person name="Yoneyama K."/>
            <person name="Manabe R.I."/>
            <person name="Nelson D.C."/>
            <person name="Schulman A.H."/>
            <person name="Timko M.P."/>
            <person name="dePamphilis C.W."/>
            <person name="Choi D."/>
            <person name="Shirasu K."/>
        </authorList>
    </citation>
    <scope>NUCLEOTIDE SEQUENCE [LARGE SCALE GENOMIC DNA]</scope>
    <source>
        <strain evidence="2">cv. UVA1</strain>
    </source>
</reference>
<protein>
    <submittedName>
        <fullName evidence="1">5-methyltetrahydrofolate--homocysteinemethyltransferase</fullName>
    </submittedName>
</protein>
<dbReference type="EMBL" id="BKCP01004927">
    <property type="protein sequence ID" value="GER34618.1"/>
    <property type="molecule type" value="Genomic_DNA"/>
</dbReference>
<keyword evidence="1" id="KW-0808">Transferase</keyword>
<accession>A0A5A7PPN8</accession>
<dbReference type="GO" id="GO:0008168">
    <property type="term" value="F:methyltransferase activity"/>
    <property type="evidence" value="ECO:0007669"/>
    <property type="project" value="UniProtKB-KW"/>
</dbReference>
<dbReference type="Proteomes" id="UP000325081">
    <property type="component" value="Unassembled WGS sequence"/>
</dbReference>
<organism evidence="1 2">
    <name type="scientific">Striga asiatica</name>
    <name type="common">Asiatic witchweed</name>
    <name type="synonym">Buchnera asiatica</name>
    <dbReference type="NCBI Taxonomy" id="4170"/>
    <lineage>
        <taxon>Eukaryota</taxon>
        <taxon>Viridiplantae</taxon>
        <taxon>Streptophyta</taxon>
        <taxon>Embryophyta</taxon>
        <taxon>Tracheophyta</taxon>
        <taxon>Spermatophyta</taxon>
        <taxon>Magnoliopsida</taxon>
        <taxon>eudicotyledons</taxon>
        <taxon>Gunneridae</taxon>
        <taxon>Pentapetalae</taxon>
        <taxon>asterids</taxon>
        <taxon>lamiids</taxon>
        <taxon>Lamiales</taxon>
        <taxon>Orobanchaceae</taxon>
        <taxon>Buchnereae</taxon>
        <taxon>Striga</taxon>
    </lineage>
</organism>
<keyword evidence="1" id="KW-0489">Methyltransferase</keyword>
<proteinExistence type="predicted"/>
<evidence type="ECO:0000313" key="2">
    <source>
        <dbReference type="Proteomes" id="UP000325081"/>
    </source>
</evidence>
<evidence type="ECO:0000313" key="1">
    <source>
        <dbReference type="EMBL" id="GER34618.1"/>
    </source>
</evidence>